<dbReference type="InterPro" id="IPR001926">
    <property type="entry name" value="TrpB-like_PALP"/>
</dbReference>
<dbReference type="Gene3D" id="3.40.50.1100">
    <property type="match status" value="2"/>
</dbReference>
<dbReference type="CDD" id="cd00640">
    <property type="entry name" value="Trp-synth-beta_II"/>
    <property type="match status" value="1"/>
</dbReference>
<proteinExistence type="predicted"/>
<keyword evidence="4" id="KW-0456">Lyase</keyword>
<evidence type="ECO:0000256" key="1">
    <source>
        <dbReference type="ARBA" id="ARBA00001933"/>
    </source>
</evidence>
<evidence type="ECO:0000313" key="5">
    <source>
        <dbReference type="Proteomes" id="UP000244755"/>
    </source>
</evidence>
<gene>
    <name evidence="4" type="ORF">DA075_19980</name>
</gene>
<dbReference type="OrthoDB" id="34584at2"/>
<evidence type="ECO:0000313" key="4">
    <source>
        <dbReference type="EMBL" id="AWB22901.1"/>
    </source>
</evidence>
<feature type="domain" description="Tryptophan synthase beta chain-like PALP" evidence="3">
    <location>
        <begin position="22"/>
        <end position="321"/>
    </location>
</feature>
<evidence type="ECO:0000259" key="3">
    <source>
        <dbReference type="Pfam" id="PF00291"/>
    </source>
</evidence>
<evidence type="ECO:0000256" key="2">
    <source>
        <dbReference type="ARBA" id="ARBA00022898"/>
    </source>
</evidence>
<dbReference type="EMBL" id="CP028843">
    <property type="protein sequence ID" value="AWB22901.1"/>
    <property type="molecule type" value="Genomic_DNA"/>
</dbReference>
<comment type="cofactor">
    <cofactor evidence="1">
        <name>pyridoxal 5'-phosphate</name>
        <dbReference type="ChEBI" id="CHEBI:597326"/>
    </cofactor>
</comment>
<keyword evidence="5" id="KW-1185">Reference proteome</keyword>
<accession>A0A2R4WMX5</accession>
<dbReference type="Proteomes" id="UP000244755">
    <property type="component" value="Chromosome 1"/>
</dbReference>
<dbReference type="RefSeq" id="WP_099954701.1">
    <property type="nucleotide sequence ID" value="NZ_CP028843.1"/>
</dbReference>
<dbReference type="InterPro" id="IPR036052">
    <property type="entry name" value="TrpB-like_PALP_sf"/>
</dbReference>
<dbReference type="KEGG" id="mee:DA075_19980"/>
<dbReference type="AlphaFoldDB" id="A0A2R4WMX5"/>
<dbReference type="GO" id="GO:0016829">
    <property type="term" value="F:lyase activity"/>
    <property type="evidence" value="ECO:0007669"/>
    <property type="project" value="UniProtKB-KW"/>
</dbReference>
<dbReference type="PANTHER" id="PTHR42937">
    <property type="match status" value="1"/>
</dbReference>
<keyword evidence="2" id="KW-0663">Pyridoxal phosphate</keyword>
<sequence>MTNSAPPLPAAAIASALRDLDPAYAPTPLLALPALAQRLGVAQVLAKDEGRRMLGSFKSLGGTYAGLTALARAAGMDLPALLAARPSGLPALVCASDGNHGLAVAAAARFAGAPARVFLHAGVPPARARRIADEGAEIVRIAGTYDDAVEAAAAAARAGAGLLVADTTDDPEDGIVRDVMAGYGVMAAEIRDQTGARSRPTHLFVQAGVGGLAAAMAEGLAGWLEPPGLVVAVEPERAACLAPALAAGRPVRVPGDLHTAAEMLSCGEASAPALTVLRRHGVRVATVTEAELMDAPQVLAEAGGPATTPSGAAGLAGALAILADPARAAEFHLDRDSRLLVLVTEGTLPEDASEEPR</sequence>
<organism evidence="4 5">
    <name type="scientific">Methylobacterium currus</name>
    <dbReference type="NCBI Taxonomy" id="2051553"/>
    <lineage>
        <taxon>Bacteria</taxon>
        <taxon>Pseudomonadati</taxon>
        <taxon>Pseudomonadota</taxon>
        <taxon>Alphaproteobacteria</taxon>
        <taxon>Hyphomicrobiales</taxon>
        <taxon>Methylobacteriaceae</taxon>
        <taxon>Methylobacterium</taxon>
    </lineage>
</organism>
<name>A0A2R4WMX5_9HYPH</name>
<dbReference type="PANTHER" id="PTHR42937:SF1">
    <property type="entry name" value="DIAMINOPROPIONATE AMMONIA-LYASE"/>
    <property type="match status" value="1"/>
</dbReference>
<reference evidence="4 5" key="1">
    <citation type="submission" date="2018-04" db="EMBL/GenBank/DDBJ databases">
        <title>Methylobacterium sp. PR1016A genome.</title>
        <authorList>
            <person name="Park W."/>
        </authorList>
    </citation>
    <scope>NUCLEOTIDE SEQUENCE [LARGE SCALE GENOMIC DNA]</scope>
    <source>
        <strain evidence="4 5">PR1016A</strain>
    </source>
</reference>
<dbReference type="SUPFAM" id="SSF53686">
    <property type="entry name" value="Tryptophan synthase beta subunit-like PLP-dependent enzymes"/>
    <property type="match status" value="1"/>
</dbReference>
<dbReference type="Pfam" id="PF00291">
    <property type="entry name" value="PALP"/>
    <property type="match status" value="1"/>
</dbReference>
<protein>
    <submittedName>
        <fullName evidence="4">PLP-dependent lyase/thiolase</fullName>
    </submittedName>
</protein>